<dbReference type="EMBL" id="JAULSU010000002">
    <property type="protein sequence ID" value="KAK0626946.1"/>
    <property type="molecule type" value="Genomic_DNA"/>
</dbReference>
<dbReference type="Pfam" id="PF13516">
    <property type="entry name" value="LRR_6"/>
    <property type="match status" value="1"/>
</dbReference>
<comment type="caution">
    <text evidence="2">The sequence shown here is derived from an EMBL/GenBank/DDBJ whole genome shotgun (WGS) entry which is preliminary data.</text>
</comment>
<proteinExistence type="predicted"/>
<evidence type="ECO:0000256" key="1">
    <source>
        <dbReference type="SAM" id="MobiDB-lite"/>
    </source>
</evidence>
<name>A0AA40C666_9PEZI</name>
<reference evidence="2" key="1">
    <citation type="submission" date="2023-06" db="EMBL/GenBank/DDBJ databases">
        <title>Genome-scale phylogeny and comparative genomics of the fungal order Sordariales.</title>
        <authorList>
            <consortium name="Lawrence Berkeley National Laboratory"/>
            <person name="Hensen N."/>
            <person name="Bonometti L."/>
            <person name="Westerberg I."/>
            <person name="Brannstrom I.O."/>
            <person name="Guillou S."/>
            <person name="Cros-Aarteil S."/>
            <person name="Calhoun S."/>
            <person name="Haridas S."/>
            <person name="Kuo A."/>
            <person name="Mondo S."/>
            <person name="Pangilinan J."/>
            <person name="Riley R."/>
            <person name="Labutti K."/>
            <person name="Andreopoulos B."/>
            <person name="Lipzen A."/>
            <person name="Chen C."/>
            <person name="Yanf M."/>
            <person name="Daum C."/>
            <person name="Ng V."/>
            <person name="Clum A."/>
            <person name="Steindorff A."/>
            <person name="Ohm R."/>
            <person name="Martin F."/>
            <person name="Silar P."/>
            <person name="Natvig D."/>
            <person name="Lalanne C."/>
            <person name="Gautier V."/>
            <person name="Ament-Velasquez S.L."/>
            <person name="Kruys A."/>
            <person name="Hutchinson M.I."/>
            <person name="Powell A.J."/>
            <person name="Barry K."/>
            <person name="Miller A.N."/>
            <person name="Grigoriev I.V."/>
            <person name="Debuchy R."/>
            <person name="Gladieux P."/>
            <person name="Thoren M.H."/>
            <person name="Johannesson H."/>
        </authorList>
    </citation>
    <scope>NUCLEOTIDE SEQUENCE</scope>
    <source>
        <strain evidence="2">CBS 606.72</strain>
    </source>
</reference>
<dbReference type="InterPro" id="IPR032675">
    <property type="entry name" value="LRR_dom_sf"/>
</dbReference>
<gene>
    <name evidence="2" type="ORF">B0T14DRAFT_562812</name>
</gene>
<dbReference type="Gene3D" id="3.80.10.10">
    <property type="entry name" value="Ribonuclease Inhibitor"/>
    <property type="match status" value="1"/>
</dbReference>
<dbReference type="InterPro" id="IPR001611">
    <property type="entry name" value="Leu-rich_rpt"/>
</dbReference>
<evidence type="ECO:0000313" key="2">
    <source>
        <dbReference type="EMBL" id="KAK0626946.1"/>
    </source>
</evidence>
<evidence type="ECO:0000313" key="3">
    <source>
        <dbReference type="Proteomes" id="UP001175000"/>
    </source>
</evidence>
<protein>
    <submittedName>
        <fullName evidence="2">Uncharacterized protein</fullName>
    </submittedName>
</protein>
<organism evidence="2 3">
    <name type="scientific">Immersiella caudata</name>
    <dbReference type="NCBI Taxonomy" id="314043"/>
    <lineage>
        <taxon>Eukaryota</taxon>
        <taxon>Fungi</taxon>
        <taxon>Dikarya</taxon>
        <taxon>Ascomycota</taxon>
        <taxon>Pezizomycotina</taxon>
        <taxon>Sordariomycetes</taxon>
        <taxon>Sordariomycetidae</taxon>
        <taxon>Sordariales</taxon>
        <taxon>Lasiosphaeriaceae</taxon>
        <taxon>Immersiella</taxon>
    </lineage>
</organism>
<dbReference type="SUPFAM" id="SSF52047">
    <property type="entry name" value="RNI-like"/>
    <property type="match status" value="1"/>
</dbReference>
<feature type="region of interest" description="Disordered" evidence="1">
    <location>
        <begin position="580"/>
        <end position="602"/>
    </location>
</feature>
<dbReference type="Proteomes" id="UP001175000">
    <property type="component" value="Unassembled WGS sequence"/>
</dbReference>
<accession>A0AA40C666</accession>
<dbReference type="AlphaFoldDB" id="A0AA40C666"/>
<keyword evidence="3" id="KW-1185">Reference proteome</keyword>
<sequence>MASPPAPPPSYTEATQRADWLRLVAPCIPPRYYANLCLVSRRFYRQFAPLLWNDPIAVARELHRDTENDLAWYCDFILDWLDATRPSVRGMVQSLDLRGFAAGSDDFFLDSGTRTITDTLAHLAVKLPKLRCILVDGHAEVNPNALARNDCTKGLEPPLLLSISGCQAKIEASFFSSPYFRGLVYLDISGIPEIGTTRSLLHTIRPEFLPKLRVLKIQGHGMGDSGAEFIFTSFKQQLWSLDLSQNSLTDEAFKAISLTFPSKTLRNVAGCNAARSTVEGSLQDPHNLGMGGEMLTIEESGWSGTFSHPDRYLVDAPGYTNPRNPIDANRLNGLVRVASDSANSIKKALTTTSEEHPNELEACQGKGGITHLRLNENKITASGVSQMFKSSPGHFEHFECDSMLFQRPVDGLPGFLPQGTKLTGILGAAHIFRPVFSSNLQVLRIHHSLVTQILTIETDHLSERVPTMITTWAAETYLFARAEQTYPQSFAPDTNPRLRSLTLTKIPRYSTGPIIRKLIHFLKLASVQERALQDSQASSRHHPQTLSGLRHLALEFEHDPTQELQELDLSFSDGGGWIAPSTRASASQVRPPHEPDRQVTQSDRLPVDSIDDTQFLRRALHGRKIPVWIGSRKPGPHTAANAYALLVRNPARQTNIQPASPSHVLAGVPPGSYIFGAAWDAMFKSPLMTKPRKEDLTGMVDVIVAIKQFRQQTRMAYQKAQGEAGRRDIPLGAPHFFWTGHIEVSRKESTDYYGDSKFWR</sequence>